<organism evidence="5 6">
    <name type="scientific">Panagrellus redivivus</name>
    <name type="common">Microworm</name>
    <dbReference type="NCBI Taxonomy" id="6233"/>
    <lineage>
        <taxon>Eukaryota</taxon>
        <taxon>Metazoa</taxon>
        <taxon>Ecdysozoa</taxon>
        <taxon>Nematoda</taxon>
        <taxon>Chromadorea</taxon>
        <taxon>Rhabditida</taxon>
        <taxon>Tylenchina</taxon>
        <taxon>Panagrolaimomorpha</taxon>
        <taxon>Panagrolaimoidea</taxon>
        <taxon>Panagrolaimidae</taxon>
        <taxon>Panagrellus</taxon>
    </lineage>
</organism>
<feature type="region of interest" description="Disordered" evidence="3">
    <location>
        <begin position="170"/>
        <end position="221"/>
    </location>
</feature>
<sequence>MVPNNTIVTEMNAVGINNAFNLWKQHDVTIKSEISSDTTPATNGDASFKLDDLLKQVEEEAAKLSEAQTLFDGISKSEYIPIDADKAEIDKRSIFVSNVEYSATKEILKQHFLGCGLIERVTIKKDYYTGRPRGCAFMQFANVDSMQNALTMDQTMLLGRQITVTMKRTNTPGISTAGRAPRGRGGRGRGRGISVLGPRSAENGTDSAVRSRGSVPYRGCYRGKRGRRVTAAPY</sequence>
<dbReference type="SUPFAM" id="SSF54928">
    <property type="entry name" value="RNA-binding domain, RBD"/>
    <property type="match status" value="1"/>
</dbReference>
<dbReference type="AlphaFoldDB" id="A0A7E4V7A7"/>
<evidence type="ECO:0000259" key="4">
    <source>
        <dbReference type="PROSITE" id="PS50102"/>
    </source>
</evidence>
<evidence type="ECO:0000313" key="5">
    <source>
        <dbReference type="Proteomes" id="UP000492821"/>
    </source>
</evidence>
<dbReference type="InterPro" id="IPR035979">
    <property type="entry name" value="RBD_domain_sf"/>
</dbReference>
<evidence type="ECO:0000256" key="3">
    <source>
        <dbReference type="SAM" id="MobiDB-lite"/>
    </source>
</evidence>
<dbReference type="PANTHER" id="PTHR23236:SF12">
    <property type="entry name" value="EUKARYOTIC INITIATION FACTOR 4B-RELATED"/>
    <property type="match status" value="1"/>
</dbReference>
<dbReference type="InterPro" id="IPR012677">
    <property type="entry name" value="Nucleotide-bd_a/b_plait_sf"/>
</dbReference>
<feature type="domain" description="RRM" evidence="4">
    <location>
        <begin position="92"/>
        <end position="169"/>
    </location>
</feature>
<protein>
    <submittedName>
        <fullName evidence="6">RRM domain-containing protein</fullName>
    </submittedName>
</protein>
<dbReference type="Proteomes" id="UP000492821">
    <property type="component" value="Unassembled WGS sequence"/>
</dbReference>
<feature type="compositionally biased region" description="Basic residues" evidence="3">
    <location>
        <begin position="181"/>
        <end position="190"/>
    </location>
</feature>
<keyword evidence="1 2" id="KW-0694">RNA-binding</keyword>
<accession>A0A7E4V7A7</accession>
<dbReference type="InterPro" id="IPR000504">
    <property type="entry name" value="RRM_dom"/>
</dbReference>
<evidence type="ECO:0000256" key="2">
    <source>
        <dbReference type="PROSITE-ProRule" id="PRU00176"/>
    </source>
</evidence>
<keyword evidence="5" id="KW-1185">Reference proteome</keyword>
<dbReference type="WBParaSite" id="Pan_g16963.t1">
    <property type="protein sequence ID" value="Pan_g16963.t1"/>
    <property type="gene ID" value="Pan_g16963"/>
</dbReference>
<dbReference type="PANTHER" id="PTHR23236">
    <property type="entry name" value="EUKARYOTIC TRANSLATION INITIATION FACTOR 4B/4H"/>
    <property type="match status" value="1"/>
</dbReference>
<evidence type="ECO:0000256" key="1">
    <source>
        <dbReference type="ARBA" id="ARBA00022884"/>
    </source>
</evidence>
<dbReference type="SMART" id="SM00360">
    <property type="entry name" value="RRM"/>
    <property type="match status" value="1"/>
</dbReference>
<evidence type="ECO:0000313" key="6">
    <source>
        <dbReference type="WBParaSite" id="Pan_g16963.t1"/>
    </source>
</evidence>
<dbReference type="Pfam" id="PF00076">
    <property type="entry name" value="RRM_1"/>
    <property type="match status" value="1"/>
</dbReference>
<dbReference type="Gene3D" id="3.30.70.330">
    <property type="match status" value="1"/>
</dbReference>
<reference evidence="5" key="1">
    <citation type="journal article" date="2013" name="Genetics">
        <title>The draft genome and transcriptome of Panagrellus redivivus are shaped by the harsh demands of a free-living lifestyle.</title>
        <authorList>
            <person name="Srinivasan J."/>
            <person name="Dillman A.R."/>
            <person name="Macchietto M.G."/>
            <person name="Heikkinen L."/>
            <person name="Lakso M."/>
            <person name="Fracchia K.M."/>
            <person name="Antoshechkin I."/>
            <person name="Mortazavi A."/>
            <person name="Wong G."/>
            <person name="Sternberg P.W."/>
        </authorList>
    </citation>
    <scope>NUCLEOTIDE SEQUENCE [LARGE SCALE GENOMIC DNA]</scope>
    <source>
        <strain evidence="5">MT8872</strain>
    </source>
</reference>
<proteinExistence type="predicted"/>
<dbReference type="PROSITE" id="PS50102">
    <property type="entry name" value="RRM"/>
    <property type="match status" value="1"/>
</dbReference>
<reference evidence="6" key="2">
    <citation type="submission" date="2020-10" db="UniProtKB">
        <authorList>
            <consortium name="WormBaseParasite"/>
        </authorList>
    </citation>
    <scope>IDENTIFICATION</scope>
</reference>
<name>A0A7E4V7A7_PANRE</name>
<dbReference type="GO" id="GO:0008143">
    <property type="term" value="F:poly(A) binding"/>
    <property type="evidence" value="ECO:0007669"/>
    <property type="project" value="TreeGrafter"/>
</dbReference>